<dbReference type="GO" id="GO:0004674">
    <property type="term" value="F:protein serine/threonine kinase activity"/>
    <property type="evidence" value="ECO:0007669"/>
    <property type="project" value="UniProtKB-KW"/>
</dbReference>
<dbReference type="PROSITE" id="PS00108">
    <property type="entry name" value="PROTEIN_KINASE_ST"/>
    <property type="match status" value="1"/>
</dbReference>
<comment type="catalytic activity">
    <reaction evidence="10">
        <text>L-seryl-[protein] + ATP = O-phospho-L-seryl-[protein] + ADP + H(+)</text>
        <dbReference type="Rhea" id="RHEA:17989"/>
        <dbReference type="Rhea" id="RHEA-COMP:9863"/>
        <dbReference type="Rhea" id="RHEA-COMP:11604"/>
        <dbReference type="ChEBI" id="CHEBI:15378"/>
        <dbReference type="ChEBI" id="CHEBI:29999"/>
        <dbReference type="ChEBI" id="CHEBI:30616"/>
        <dbReference type="ChEBI" id="CHEBI:83421"/>
        <dbReference type="ChEBI" id="CHEBI:456216"/>
        <dbReference type="EC" id="2.7.11.1"/>
    </reaction>
</comment>
<feature type="region of interest" description="Disordered" evidence="13">
    <location>
        <begin position="62"/>
        <end position="125"/>
    </location>
</feature>
<feature type="binding site" evidence="11">
    <location>
        <position position="276"/>
    </location>
    <ligand>
        <name>ATP</name>
        <dbReference type="ChEBI" id="CHEBI:30616"/>
    </ligand>
</feature>
<evidence type="ECO:0000256" key="9">
    <source>
        <dbReference type="ARBA" id="ARBA00047899"/>
    </source>
</evidence>
<keyword evidence="3 12" id="KW-0723">Serine/threonine-protein kinase</keyword>
<dbReference type="PROSITE" id="PS50011">
    <property type="entry name" value="PROTEIN_KINASE_DOM"/>
    <property type="match status" value="1"/>
</dbReference>
<dbReference type="AlphaFoldDB" id="A0A7E5WTG0"/>
<dbReference type="InterPro" id="IPR017441">
    <property type="entry name" value="Protein_kinase_ATP_BS"/>
</dbReference>
<evidence type="ECO:0000256" key="8">
    <source>
        <dbReference type="ARBA" id="ARBA00022840"/>
    </source>
</evidence>
<dbReference type="EC" id="2.7.11.1" evidence="2"/>
<feature type="compositionally biased region" description="Polar residues" evidence="13">
    <location>
        <begin position="62"/>
        <end position="72"/>
    </location>
</feature>
<comment type="similarity">
    <text evidence="1">Belongs to the protein kinase superfamily. AGC Ser/Thr protein kinase family. S6 kinase subfamily.</text>
</comment>
<dbReference type="PANTHER" id="PTHR24351">
    <property type="entry name" value="RIBOSOMAL PROTEIN S6 KINASE"/>
    <property type="match status" value="1"/>
</dbReference>
<evidence type="ECO:0000256" key="1">
    <source>
        <dbReference type="ARBA" id="ARBA00009804"/>
    </source>
</evidence>
<evidence type="ECO:0000256" key="5">
    <source>
        <dbReference type="ARBA" id="ARBA00022679"/>
    </source>
</evidence>
<dbReference type="FunFam" id="3.30.200.20:FF:000686">
    <property type="entry name" value="Ribosomal protein S6 kinase"/>
    <property type="match status" value="1"/>
</dbReference>
<dbReference type="KEGG" id="tnl:113505114"/>
<keyword evidence="6 11" id="KW-0547">Nucleotide-binding</keyword>
<feature type="compositionally biased region" description="Polar residues" evidence="13">
    <location>
        <begin position="79"/>
        <end position="89"/>
    </location>
</feature>
<dbReference type="InParanoid" id="A0A7E5WTG0"/>
<keyword evidence="5" id="KW-0808">Transferase</keyword>
<gene>
    <name evidence="16" type="primary">LOC113505114</name>
</gene>
<evidence type="ECO:0000256" key="3">
    <source>
        <dbReference type="ARBA" id="ARBA00022527"/>
    </source>
</evidence>
<dbReference type="SMART" id="SM00220">
    <property type="entry name" value="S_TKc"/>
    <property type="match status" value="1"/>
</dbReference>
<evidence type="ECO:0000313" key="15">
    <source>
        <dbReference type="Proteomes" id="UP000322000"/>
    </source>
</evidence>
<reference evidence="16" key="1">
    <citation type="submission" date="2025-08" db="UniProtKB">
        <authorList>
            <consortium name="RefSeq"/>
        </authorList>
    </citation>
    <scope>IDENTIFICATION</scope>
</reference>
<dbReference type="Gene3D" id="3.30.200.20">
    <property type="entry name" value="Phosphorylase Kinase, domain 1"/>
    <property type="match status" value="1"/>
</dbReference>
<evidence type="ECO:0000256" key="13">
    <source>
        <dbReference type="SAM" id="MobiDB-lite"/>
    </source>
</evidence>
<evidence type="ECO:0000256" key="10">
    <source>
        <dbReference type="ARBA" id="ARBA00048679"/>
    </source>
</evidence>
<dbReference type="Gene3D" id="1.10.510.10">
    <property type="entry name" value="Transferase(Phosphotransferase) domain 1"/>
    <property type="match status" value="1"/>
</dbReference>
<evidence type="ECO:0000259" key="14">
    <source>
        <dbReference type="PROSITE" id="PS50011"/>
    </source>
</evidence>
<dbReference type="Proteomes" id="UP000322000">
    <property type="component" value="Chromosome 24"/>
</dbReference>
<feature type="compositionally biased region" description="Polar residues" evidence="13">
    <location>
        <begin position="16"/>
        <end position="27"/>
    </location>
</feature>
<proteinExistence type="inferred from homology"/>
<evidence type="ECO:0000256" key="12">
    <source>
        <dbReference type="RuleBase" id="RU000304"/>
    </source>
</evidence>
<keyword evidence="15" id="KW-1185">Reference proteome</keyword>
<accession>A0A7E5WTG0</accession>
<dbReference type="Pfam" id="PF00069">
    <property type="entry name" value="Pkinase"/>
    <property type="match status" value="1"/>
</dbReference>
<dbReference type="GeneID" id="113505114"/>
<keyword evidence="8 11" id="KW-0067">ATP-binding</keyword>
<feature type="domain" description="Protein kinase" evidence="14">
    <location>
        <begin position="244"/>
        <end position="433"/>
    </location>
</feature>
<protein>
    <recommendedName>
        <fullName evidence="2">non-specific serine/threonine protein kinase</fullName>
        <ecNumber evidence="2">2.7.11.1</ecNumber>
    </recommendedName>
</protein>
<feature type="compositionally biased region" description="Basic and acidic residues" evidence="13">
    <location>
        <begin position="1"/>
        <end position="11"/>
    </location>
</feature>
<evidence type="ECO:0000256" key="2">
    <source>
        <dbReference type="ARBA" id="ARBA00012513"/>
    </source>
</evidence>
<keyword evidence="7" id="KW-0418">Kinase</keyword>
<dbReference type="InterPro" id="IPR000719">
    <property type="entry name" value="Prot_kinase_dom"/>
</dbReference>
<organism evidence="15 16">
    <name type="scientific">Trichoplusia ni</name>
    <name type="common">Cabbage looper</name>
    <dbReference type="NCBI Taxonomy" id="7111"/>
    <lineage>
        <taxon>Eukaryota</taxon>
        <taxon>Metazoa</taxon>
        <taxon>Ecdysozoa</taxon>
        <taxon>Arthropoda</taxon>
        <taxon>Hexapoda</taxon>
        <taxon>Insecta</taxon>
        <taxon>Pterygota</taxon>
        <taxon>Neoptera</taxon>
        <taxon>Endopterygota</taxon>
        <taxon>Lepidoptera</taxon>
        <taxon>Glossata</taxon>
        <taxon>Ditrysia</taxon>
        <taxon>Noctuoidea</taxon>
        <taxon>Noctuidae</taxon>
        <taxon>Plusiinae</taxon>
        <taxon>Trichoplusia</taxon>
    </lineage>
</organism>
<evidence type="ECO:0000313" key="16">
    <source>
        <dbReference type="RefSeq" id="XP_026743441.1"/>
    </source>
</evidence>
<evidence type="ECO:0000256" key="11">
    <source>
        <dbReference type="PROSITE-ProRule" id="PRU10141"/>
    </source>
</evidence>
<dbReference type="InterPro" id="IPR011009">
    <property type="entry name" value="Kinase-like_dom_sf"/>
</dbReference>
<sequence length="433" mass="47946">MESPLKEKKNAEVALNRSTSSSSNQLVPDNLDLPDDTFRMSLDNFSVIGENVTIGREISVDGSSLAGNSETPTVELPTPLQTPDVNTPEVQAPDVNTPPPDTPADSSSPPILDTPKSAECKTDVRRPQTLLQLSLSKKNDNDVFVKPSPVAELMSPARMLQFEVEASSATPTMKRAAIDFDFFCKNNFEQYFVDSEPKIENEPDDAVDGSTFKETPVIVKADTVRHEIGFVNLNGASKVDISHFDLLKVLGTGAYGKVFLVRKRCGIDEGKLYAMKVLKKASIVQKLKTAEHTRTERQVLEAVRACPFLVTLHYAFQTDAKLHLILDYVAGGELFTHLYQREHFNENEVRIYIAEIILALEQLHKLGIIYRDIKLENILLDAEGHIVLTDFGLSKEFCGGESRAYSFCGTIEYMAPEVVRSGSQGHDIVSLIL</sequence>
<dbReference type="FunFam" id="1.10.510.10:FF:000551">
    <property type="entry name" value="Non-specific serine/threonine protein kinase"/>
    <property type="match status" value="1"/>
</dbReference>
<keyword evidence="4" id="KW-0597">Phosphoprotein</keyword>
<evidence type="ECO:0000256" key="7">
    <source>
        <dbReference type="ARBA" id="ARBA00022777"/>
    </source>
</evidence>
<dbReference type="OrthoDB" id="6764942at2759"/>
<comment type="catalytic activity">
    <reaction evidence="9">
        <text>L-threonyl-[protein] + ATP = O-phospho-L-threonyl-[protein] + ADP + H(+)</text>
        <dbReference type="Rhea" id="RHEA:46608"/>
        <dbReference type="Rhea" id="RHEA-COMP:11060"/>
        <dbReference type="Rhea" id="RHEA-COMP:11605"/>
        <dbReference type="ChEBI" id="CHEBI:15378"/>
        <dbReference type="ChEBI" id="CHEBI:30013"/>
        <dbReference type="ChEBI" id="CHEBI:30616"/>
        <dbReference type="ChEBI" id="CHEBI:61977"/>
        <dbReference type="ChEBI" id="CHEBI:456216"/>
        <dbReference type="EC" id="2.7.11.1"/>
    </reaction>
</comment>
<dbReference type="RefSeq" id="XP_026743441.1">
    <property type="nucleotide sequence ID" value="XM_026887640.1"/>
</dbReference>
<feature type="region of interest" description="Disordered" evidence="13">
    <location>
        <begin position="1"/>
        <end position="37"/>
    </location>
</feature>
<dbReference type="GO" id="GO:0005524">
    <property type="term" value="F:ATP binding"/>
    <property type="evidence" value="ECO:0007669"/>
    <property type="project" value="UniProtKB-UniRule"/>
</dbReference>
<dbReference type="SUPFAM" id="SSF56112">
    <property type="entry name" value="Protein kinase-like (PK-like)"/>
    <property type="match status" value="1"/>
</dbReference>
<feature type="compositionally biased region" description="Basic and acidic residues" evidence="13">
    <location>
        <begin position="116"/>
        <end position="125"/>
    </location>
</feature>
<dbReference type="PROSITE" id="PS00107">
    <property type="entry name" value="PROTEIN_KINASE_ATP"/>
    <property type="match status" value="1"/>
</dbReference>
<dbReference type="InterPro" id="IPR008271">
    <property type="entry name" value="Ser/Thr_kinase_AS"/>
</dbReference>
<evidence type="ECO:0000256" key="6">
    <source>
        <dbReference type="ARBA" id="ARBA00022741"/>
    </source>
</evidence>
<name>A0A7E5WTG0_TRINI</name>
<evidence type="ECO:0000256" key="4">
    <source>
        <dbReference type="ARBA" id="ARBA00022553"/>
    </source>
</evidence>